<dbReference type="PANTHER" id="PTHR46211">
    <property type="entry name" value="GLYCEROPHOSPHORYL DIESTER PHOSPHODIESTERASE"/>
    <property type="match status" value="1"/>
</dbReference>
<evidence type="ECO:0000259" key="1">
    <source>
        <dbReference type="PROSITE" id="PS51704"/>
    </source>
</evidence>
<dbReference type="Pfam" id="PF03009">
    <property type="entry name" value="GDPD"/>
    <property type="match status" value="1"/>
</dbReference>
<evidence type="ECO:0000313" key="3">
    <source>
        <dbReference type="Proteomes" id="UP001501153"/>
    </source>
</evidence>
<name>A0ABP8I5F3_9BACT</name>
<dbReference type="SUPFAM" id="SSF51695">
    <property type="entry name" value="PLC-like phosphodiesterases"/>
    <property type="match status" value="1"/>
</dbReference>
<organism evidence="2 3">
    <name type="scientific">Hymenobacter saemangeumensis</name>
    <dbReference type="NCBI Taxonomy" id="1084522"/>
    <lineage>
        <taxon>Bacteria</taxon>
        <taxon>Pseudomonadati</taxon>
        <taxon>Bacteroidota</taxon>
        <taxon>Cytophagia</taxon>
        <taxon>Cytophagales</taxon>
        <taxon>Hymenobacteraceae</taxon>
        <taxon>Hymenobacter</taxon>
    </lineage>
</organism>
<dbReference type="InterPro" id="IPR030395">
    <property type="entry name" value="GP_PDE_dom"/>
</dbReference>
<protein>
    <submittedName>
        <fullName evidence="2">Glycerophosphodiester phosphodiesterase family protein</fullName>
    </submittedName>
</protein>
<keyword evidence="3" id="KW-1185">Reference proteome</keyword>
<dbReference type="Gene3D" id="3.20.20.190">
    <property type="entry name" value="Phosphatidylinositol (PI) phosphodiesterase"/>
    <property type="match status" value="1"/>
</dbReference>
<proteinExistence type="predicted"/>
<accession>A0ABP8I5F3</accession>
<feature type="domain" description="GP-PDE" evidence="1">
    <location>
        <begin position="12"/>
        <end position="283"/>
    </location>
</feature>
<comment type="caution">
    <text evidence="2">The sequence shown here is derived from an EMBL/GenBank/DDBJ whole genome shotgun (WGS) entry which is preliminary data.</text>
</comment>
<sequence>MASNPTFPPSRPLVHGHRGCRGLRPENTLPAFLHALQLGVDVLELDVVLSADGQVVVSHEPWFSAAFCLTPAGERIAPGQEQQHNLYQLSYDVIRRYDCGQLQHPGFPQQQAQPAYKPLLREVLASVEAAAQQLGRPPVAYSVEVKSAPEFDNVFQPEPTVFLPLVLVELQAAQVMARSTLLSFDLRILQLSQLLSPSLPTCLLTETAEPWPRTIQRLGFVPAVLGPDFTLASPAAIAELRALHPTVSVVPWTVNEAEDLQRVLGWGVEGITTDYPDRLLRLLAG</sequence>
<dbReference type="InterPro" id="IPR017946">
    <property type="entry name" value="PLC-like_Pdiesterase_TIM-brl"/>
</dbReference>
<gene>
    <name evidence="2" type="ORF">GCM10023185_10100</name>
</gene>
<reference evidence="3" key="1">
    <citation type="journal article" date="2019" name="Int. J. Syst. Evol. Microbiol.">
        <title>The Global Catalogue of Microorganisms (GCM) 10K type strain sequencing project: providing services to taxonomists for standard genome sequencing and annotation.</title>
        <authorList>
            <consortium name="The Broad Institute Genomics Platform"/>
            <consortium name="The Broad Institute Genome Sequencing Center for Infectious Disease"/>
            <person name="Wu L."/>
            <person name="Ma J."/>
        </authorList>
    </citation>
    <scope>NUCLEOTIDE SEQUENCE [LARGE SCALE GENOMIC DNA]</scope>
    <source>
        <strain evidence="3">JCM 17923</strain>
    </source>
</reference>
<dbReference type="Proteomes" id="UP001501153">
    <property type="component" value="Unassembled WGS sequence"/>
</dbReference>
<evidence type="ECO:0000313" key="2">
    <source>
        <dbReference type="EMBL" id="GAA4351445.1"/>
    </source>
</evidence>
<dbReference type="PANTHER" id="PTHR46211:SF14">
    <property type="entry name" value="GLYCEROPHOSPHODIESTER PHOSPHODIESTERASE"/>
    <property type="match status" value="1"/>
</dbReference>
<dbReference type="RefSeq" id="WP_345234443.1">
    <property type="nucleotide sequence ID" value="NZ_BAABGZ010000013.1"/>
</dbReference>
<dbReference type="PROSITE" id="PS51704">
    <property type="entry name" value="GP_PDE"/>
    <property type="match status" value="1"/>
</dbReference>
<dbReference type="EMBL" id="BAABGZ010000013">
    <property type="protein sequence ID" value="GAA4351445.1"/>
    <property type="molecule type" value="Genomic_DNA"/>
</dbReference>